<evidence type="ECO:0000256" key="2">
    <source>
        <dbReference type="SAM" id="SignalP"/>
    </source>
</evidence>
<feature type="compositionally biased region" description="Low complexity" evidence="1">
    <location>
        <begin position="306"/>
        <end position="347"/>
    </location>
</feature>
<dbReference type="EMBL" id="CP159218">
    <property type="protein sequence ID" value="XCG63136.1"/>
    <property type="molecule type" value="Genomic_DNA"/>
</dbReference>
<proteinExistence type="predicted"/>
<sequence length="497" mass="48688">MIRRPRLAATLCAACVFVTGCTGADSAPPSSVGGSSASVASSAPSLASVAETVPSLTPVTDAGLVTGPGVDDAALSLGLVVDAERDQGFSTGVRLWARAFNGAGGVCGRTVELITASSAQRGADAYRYLAASSLGLITLPALDDKADLGAKIAADRLPAVTPEGALSDLETTGGPIVLGATSDILAINTAAHWIADGTLAPGSTVGVYLDLSDGDLDATDAAAALQWWATRAQVELVVIRPGEQIPTAVSAIYAPGSAAGVEQLVTRVAGGRGLAAAVPTGLATTPTAPGVPSGVPTSGSGGVGSAGSSTAPSTTTPSRTAPSSTTPVTRGPSGAGPRPTAAGGPIAIATDVDGVGDVLRSPTAVGAVTVASVTPAYPAVHPIGSALAQAFASAGLSPGLRSFEGYAMGEAWGRVLGPMCAARTLTRSASTAQWIDLAPAAADSIIGPTQPSNQLTATLPNSRVSALSVVDPTQDTGVRPLTLLESASDIGAYRATG</sequence>
<evidence type="ECO:0008006" key="4">
    <source>
        <dbReference type="Google" id="ProtNLM"/>
    </source>
</evidence>
<evidence type="ECO:0000313" key="3">
    <source>
        <dbReference type="EMBL" id="XCG63136.1"/>
    </source>
</evidence>
<keyword evidence="2" id="KW-0732">Signal</keyword>
<dbReference type="Gene3D" id="3.40.50.2300">
    <property type="match status" value="2"/>
</dbReference>
<feature type="chain" id="PRO_5043582943" description="Leucine-binding protein domain-containing protein" evidence="2">
    <location>
        <begin position="25"/>
        <end position="497"/>
    </location>
</feature>
<organism evidence="3">
    <name type="scientific">Nakamurella sp. A5-74</name>
    <dbReference type="NCBI Taxonomy" id="3158264"/>
    <lineage>
        <taxon>Bacteria</taxon>
        <taxon>Bacillati</taxon>
        <taxon>Actinomycetota</taxon>
        <taxon>Actinomycetes</taxon>
        <taxon>Nakamurellales</taxon>
        <taxon>Nakamurellaceae</taxon>
        <taxon>Nakamurella</taxon>
    </lineage>
</organism>
<feature type="signal peptide" evidence="2">
    <location>
        <begin position="1"/>
        <end position="24"/>
    </location>
</feature>
<dbReference type="PROSITE" id="PS51257">
    <property type="entry name" value="PROKAR_LIPOPROTEIN"/>
    <property type="match status" value="1"/>
</dbReference>
<accession>A0AAU8DP47</accession>
<feature type="compositionally biased region" description="Low complexity" evidence="1">
    <location>
        <begin position="281"/>
        <end position="298"/>
    </location>
</feature>
<feature type="region of interest" description="Disordered" evidence="1">
    <location>
        <begin position="281"/>
        <end position="347"/>
    </location>
</feature>
<protein>
    <recommendedName>
        <fullName evidence="4">Leucine-binding protein domain-containing protein</fullName>
    </recommendedName>
</protein>
<name>A0AAU8DP47_9ACTN</name>
<reference evidence="3" key="1">
    <citation type="submission" date="2024-05" db="EMBL/GenBank/DDBJ databases">
        <authorList>
            <person name="Cai S.Y."/>
            <person name="Jin L.M."/>
            <person name="Li H.R."/>
        </authorList>
    </citation>
    <scope>NUCLEOTIDE SEQUENCE</scope>
    <source>
        <strain evidence="3">A5-74</strain>
    </source>
</reference>
<dbReference type="AlphaFoldDB" id="A0AAU8DP47"/>
<gene>
    <name evidence="3" type="ORF">ABLG96_18305</name>
</gene>
<evidence type="ECO:0000256" key="1">
    <source>
        <dbReference type="SAM" id="MobiDB-lite"/>
    </source>
</evidence>
<dbReference type="RefSeq" id="WP_353648751.1">
    <property type="nucleotide sequence ID" value="NZ_CP159218.1"/>
</dbReference>